<sequence>MFASSLRTPELNNRSKRKWNSNENLSGEEQEIVVTDNLQTPQSKRARREDYHQEAHTPFGRVATWVRNTARKTVRIFTSFRDKFWRDDVEDQENEICSPVCEHTDMQKHIQYDKNELCSTQVQDEESPGPSHWRRKPLEENVSPYRHYEPTSSRRTRYNPSKYSNNTTTVSTKDDLQPTYTSSYRRREDQFCGSSGKVTVRKTETREMKPKPPKPRNITAFKIKRHPTTVDNVVRLQEREQYMKLLAHYTSSAQPNYGNVCRKPIVVEDEDEKEAIVSSKRKSQPKHSVLSSHNPRLPSAQKQFRQPAAVKVQASPLKMSSGGAETSRGVSASGTKGILELQPNNRPSRRSFDLLDDSWIKKWKETLSTDHLEQQRKIAKEKLKLEAIRKEKDDFELVSQQVKERMQGKRGSPVIEEEVDAFQELTDEMNDVVNKALGHGAPNELLVELPIGRITRGDIITLRPQTWLNDEVVNAYFHLVAERSKNSGPKIHTFNTFFYPKLMKTGHASVRRWTKKVDLFTMDIILIPVHLGMHWCLAIIDIKRKTFTYYDSLKGENPGCIQAMRDYICAESLDKKKTNLDLTGWKNDSPKSIPEQFNGCDCGVFACKYAEYASRRAAFNFTQHHMPYFQTIYTGKKQMNIMHHQLIQSHHTCCFASR</sequence>
<evidence type="ECO:0000256" key="1">
    <source>
        <dbReference type="ARBA" id="ARBA00005234"/>
    </source>
</evidence>
<reference evidence="7" key="1">
    <citation type="submission" date="2020-04" db="EMBL/GenBank/DDBJ databases">
        <authorList>
            <person name="Alioto T."/>
            <person name="Alioto T."/>
            <person name="Gomez Garrido J."/>
        </authorList>
    </citation>
    <scope>NUCLEOTIDE SEQUENCE</scope>
    <source>
        <strain evidence="7">A484AB</strain>
    </source>
</reference>
<comment type="caution">
    <text evidence="7">The sequence shown here is derived from an EMBL/GenBank/DDBJ whole genome shotgun (WGS) entry which is preliminary data.</text>
</comment>
<dbReference type="AlphaFoldDB" id="A0A7D9HSX3"/>
<dbReference type="InterPro" id="IPR003653">
    <property type="entry name" value="Peptidase_C48_C"/>
</dbReference>
<keyword evidence="3" id="KW-0378">Hydrolase</keyword>
<dbReference type="GO" id="GO:0080090">
    <property type="term" value="P:regulation of primary metabolic process"/>
    <property type="evidence" value="ECO:0007669"/>
    <property type="project" value="UniProtKB-ARBA"/>
</dbReference>
<dbReference type="GO" id="GO:0005634">
    <property type="term" value="C:nucleus"/>
    <property type="evidence" value="ECO:0007669"/>
    <property type="project" value="TreeGrafter"/>
</dbReference>
<dbReference type="GO" id="GO:0060255">
    <property type="term" value="P:regulation of macromolecule metabolic process"/>
    <property type="evidence" value="ECO:0007669"/>
    <property type="project" value="UniProtKB-ARBA"/>
</dbReference>
<comment type="similarity">
    <text evidence="1">Belongs to the peptidase C48 family.</text>
</comment>
<proteinExistence type="inferred from homology"/>
<dbReference type="Gene3D" id="3.40.395.10">
    <property type="entry name" value="Adenoviral Proteinase, Chain A"/>
    <property type="match status" value="1"/>
</dbReference>
<keyword evidence="8" id="KW-1185">Reference proteome</keyword>
<name>A0A7D9HSX3_PARCT</name>
<feature type="compositionally biased region" description="Polar residues" evidence="6">
    <location>
        <begin position="1"/>
        <end position="12"/>
    </location>
</feature>
<feature type="compositionally biased region" description="Polar residues" evidence="6">
    <location>
        <begin position="289"/>
        <end position="304"/>
    </location>
</feature>
<dbReference type="PANTHER" id="PTHR12606:SF141">
    <property type="entry name" value="GH15225P-RELATED"/>
    <property type="match status" value="1"/>
</dbReference>
<dbReference type="PROSITE" id="PS50600">
    <property type="entry name" value="ULP_PROTEASE"/>
    <property type="match status" value="1"/>
</dbReference>
<feature type="region of interest" description="Disordered" evidence="6">
    <location>
        <begin position="1"/>
        <end position="28"/>
    </location>
</feature>
<evidence type="ECO:0000256" key="4">
    <source>
        <dbReference type="ARBA" id="ARBA00022807"/>
    </source>
</evidence>
<dbReference type="FunFam" id="3.40.395.10:FF:000001">
    <property type="entry name" value="Sentrin-specific protease 1"/>
    <property type="match status" value="1"/>
</dbReference>
<feature type="coiled-coil region" evidence="5">
    <location>
        <begin position="371"/>
        <end position="435"/>
    </location>
</feature>
<evidence type="ECO:0000313" key="8">
    <source>
        <dbReference type="Proteomes" id="UP001152795"/>
    </source>
</evidence>
<keyword evidence="2 7" id="KW-0645">Protease</keyword>
<evidence type="ECO:0000313" key="7">
    <source>
        <dbReference type="EMBL" id="CAB3989818.1"/>
    </source>
</evidence>
<feature type="compositionally biased region" description="Polar residues" evidence="6">
    <location>
        <begin position="150"/>
        <end position="171"/>
    </location>
</feature>
<evidence type="ECO:0000256" key="2">
    <source>
        <dbReference type="ARBA" id="ARBA00022670"/>
    </source>
</evidence>
<evidence type="ECO:0000256" key="3">
    <source>
        <dbReference type="ARBA" id="ARBA00022801"/>
    </source>
</evidence>
<dbReference type="OrthoDB" id="5989617at2759"/>
<keyword evidence="4" id="KW-0788">Thiol protease</keyword>
<organism evidence="7 8">
    <name type="scientific">Paramuricea clavata</name>
    <name type="common">Red gorgonian</name>
    <name type="synonym">Violescent sea-whip</name>
    <dbReference type="NCBI Taxonomy" id="317549"/>
    <lineage>
        <taxon>Eukaryota</taxon>
        <taxon>Metazoa</taxon>
        <taxon>Cnidaria</taxon>
        <taxon>Anthozoa</taxon>
        <taxon>Octocorallia</taxon>
        <taxon>Malacalcyonacea</taxon>
        <taxon>Plexauridae</taxon>
        <taxon>Paramuricea</taxon>
    </lineage>
</organism>
<accession>A0A7D9HSX3</accession>
<protein>
    <submittedName>
        <fullName evidence="7">Sentrin-specific protease 1-like</fullName>
    </submittedName>
</protein>
<dbReference type="InterPro" id="IPR038765">
    <property type="entry name" value="Papain-like_cys_pep_sf"/>
</dbReference>
<dbReference type="GO" id="GO:0016926">
    <property type="term" value="P:protein desumoylation"/>
    <property type="evidence" value="ECO:0007669"/>
    <property type="project" value="TreeGrafter"/>
</dbReference>
<evidence type="ECO:0000256" key="5">
    <source>
        <dbReference type="SAM" id="Coils"/>
    </source>
</evidence>
<dbReference type="PANTHER" id="PTHR12606">
    <property type="entry name" value="SENTRIN/SUMO-SPECIFIC PROTEASE"/>
    <property type="match status" value="1"/>
</dbReference>
<gene>
    <name evidence="7" type="ORF">PACLA_8A015078</name>
</gene>
<dbReference type="EMBL" id="CACRXK020001556">
    <property type="protein sequence ID" value="CAB3989818.1"/>
    <property type="molecule type" value="Genomic_DNA"/>
</dbReference>
<dbReference type="GO" id="GO:0016929">
    <property type="term" value="F:deSUMOylase activity"/>
    <property type="evidence" value="ECO:0007669"/>
    <property type="project" value="TreeGrafter"/>
</dbReference>
<dbReference type="Proteomes" id="UP001152795">
    <property type="component" value="Unassembled WGS sequence"/>
</dbReference>
<dbReference type="Pfam" id="PF02902">
    <property type="entry name" value="Peptidase_C48"/>
    <property type="match status" value="1"/>
</dbReference>
<feature type="region of interest" description="Disordered" evidence="6">
    <location>
        <begin position="120"/>
        <end position="177"/>
    </location>
</feature>
<evidence type="ECO:0000256" key="6">
    <source>
        <dbReference type="SAM" id="MobiDB-lite"/>
    </source>
</evidence>
<dbReference type="GO" id="GO:0006508">
    <property type="term" value="P:proteolysis"/>
    <property type="evidence" value="ECO:0007669"/>
    <property type="project" value="UniProtKB-KW"/>
</dbReference>
<dbReference type="SUPFAM" id="SSF54001">
    <property type="entry name" value="Cysteine proteinases"/>
    <property type="match status" value="1"/>
</dbReference>
<feature type="region of interest" description="Disordered" evidence="6">
    <location>
        <begin position="273"/>
        <end position="347"/>
    </location>
</feature>
<keyword evidence="5" id="KW-0175">Coiled coil</keyword>